<comment type="caution">
    <text evidence="9">The sequence shown here is derived from an EMBL/GenBank/DDBJ whole genome shotgun (WGS) entry which is preliminary data.</text>
</comment>
<evidence type="ECO:0000313" key="10">
    <source>
        <dbReference type="Proteomes" id="UP000053558"/>
    </source>
</evidence>
<evidence type="ECO:0000256" key="7">
    <source>
        <dbReference type="SAM" id="MobiDB-lite"/>
    </source>
</evidence>
<gene>
    <name evidence="9" type="ORF">CONPUDRAFT_127505</name>
</gene>
<evidence type="ECO:0000256" key="4">
    <source>
        <dbReference type="ARBA" id="ARBA00022490"/>
    </source>
</evidence>
<dbReference type="GO" id="GO:0031146">
    <property type="term" value="P:SCF-dependent proteasomal ubiquitin-dependent protein catabolic process"/>
    <property type="evidence" value="ECO:0007669"/>
    <property type="project" value="TreeGrafter"/>
</dbReference>
<dbReference type="GO" id="GO:0005737">
    <property type="term" value="C:cytoplasm"/>
    <property type="evidence" value="ECO:0007669"/>
    <property type="project" value="UniProtKB-SubCell"/>
</dbReference>
<dbReference type="SUPFAM" id="SSF116846">
    <property type="entry name" value="MIT domain"/>
    <property type="match status" value="1"/>
</dbReference>
<protein>
    <recommendedName>
        <fullName evidence="3">F-box only protein 9</fullName>
    </recommendedName>
</protein>
<dbReference type="GO" id="GO:0016567">
    <property type="term" value="P:protein ubiquitination"/>
    <property type="evidence" value="ECO:0007669"/>
    <property type="project" value="UniProtKB-UniPathway"/>
</dbReference>
<keyword evidence="4" id="KW-0963">Cytoplasm</keyword>
<evidence type="ECO:0000256" key="2">
    <source>
        <dbReference type="ARBA" id="ARBA00004906"/>
    </source>
</evidence>
<feature type="compositionally biased region" description="Basic and acidic residues" evidence="7">
    <location>
        <begin position="26"/>
        <end position="43"/>
    </location>
</feature>
<comment type="pathway">
    <text evidence="2">Protein modification; protein ubiquitination.</text>
</comment>
<name>A0A5M3MK54_CONPW</name>
<dbReference type="OrthoDB" id="2117972at2759"/>
<feature type="compositionally biased region" description="Polar residues" evidence="7">
    <location>
        <begin position="85"/>
        <end position="98"/>
    </location>
</feature>
<dbReference type="Gene3D" id="1.20.1280.50">
    <property type="match status" value="1"/>
</dbReference>
<accession>A0A5M3MK54</accession>
<dbReference type="PANTHER" id="PTHR12874">
    <property type="entry name" value="F-BOX ONLY PROTEIN 48-RELATED"/>
    <property type="match status" value="1"/>
</dbReference>
<evidence type="ECO:0000313" key="9">
    <source>
        <dbReference type="EMBL" id="EIW79397.1"/>
    </source>
</evidence>
<dbReference type="Pfam" id="PF19270">
    <property type="entry name" value="FBO_C"/>
    <property type="match status" value="1"/>
</dbReference>
<dbReference type="PANTHER" id="PTHR12874:SF9">
    <property type="entry name" value="F-BOX ONLY PROTEIN 48"/>
    <property type="match status" value="1"/>
</dbReference>
<dbReference type="InterPro" id="IPR036181">
    <property type="entry name" value="MIT_dom_sf"/>
</dbReference>
<dbReference type="AlphaFoldDB" id="A0A5M3MK54"/>
<feature type="domain" description="F-box" evidence="8">
    <location>
        <begin position="236"/>
        <end position="282"/>
    </location>
</feature>
<feature type="region of interest" description="Disordered" evidence="7">
    <location>
        <begin position="1"/>
        <end position="98"/>
    </location>
</feature>
<proteinExistence type="predicted"/>
<feature type="region of interest" description="Disordered" evidence="7">
    <location>
        <begin position="417"/>
        <end position="438"/>
    </location>
</feature>
<dbReference type="UniPathway" id="UPA00143"/>
<dbReference type="RefSeq" id="XP_007771039.1">
    <property type="nucleotide sequence ID" value="XM_007772849.1"/>
</dbReference>
<dbReference type="GeneID" id="19200070"/>
<keyword evidence="5" id="KW-0833">Ubl conjugation pathway</keyword>
<dbReference type="GO" id="GO:0019005">
    <property type="term" value="C:SCF ubiquitin ligase complex"/>
    <property type="evidence" value="ECO:0007669"/>
    <property type="project" value="TreeGrafter"/>
</dbReference>
<keyword evidence="6" id="KW-0802">TPR repeat</keyword>
<evidence type="ECO:0000256" key="6">
    <source>
        <dbReference type="ARBA" id="ARBA00022803"/>
    </source>
</evidence>
<dbReference type="Pfam" id="PF12937">
    <property type="entry name" value="F-box-like"/>
    <property type="match status" value="1"/>
</dbReference>
<evidence type="ECO:0000256" key="1">
    <source>
        <dbReference type="ARBA" id="ARBA00004496"/>
    </source>
</evidence>
<dbReference type="PROSITE" id="PS50181">
    <property type="entry name" value="FBOX"/>
    <property type="match status" value="1"/>
</dbReference>
<sequence>MSTSAAAPTSSPNVGPEDNQTAELLARFREEWKQEVRQRKEQVENTENAPPPQASSSKAPETDDSARPQPTSPEPKRAYIRPGQPSATHSAAYTSQSASHLTSAQIRAIEVYRNAVRHEQQSNLDEALRLYRNAFRLDSNVDKLFHREQQRLQALANGATPSSATRPTHKKATSSTGNAAAADAKDIAAAVEALAITEPGVNAAALDGIHASGALAELVSTFPAELLFEPEDEREGVPIGLLPNELLLHILRTLDHTTIERFASVNRKARVLALDPSIWREFVQAIYKPPQISDSETLLQRVAHFRADYRRVYMEQPRVRMDGVYIAVCHYVRRGLSEQPWVNIDHLITYHRYLRFFPDGTVLSLLANEEMQPATVIPMLKPALRMKGFCIGEWTLDGTTVFISNLVEMKDRAPLANTTNTTPSYHHHHHQPPPQEPSKYQFQMELELRSRPLGRWNRLDLVAYDTVQVATGEVLALPLKHDRPFWFSRVRSWPAW</sequence>
<dbReference type="InterPro" id="IPR045464">
    <property type="entry name" value="Hrt3/FBXO9_C"/>
</dbReference>
<dbReference type="KEGG" id="cput:CONPUDRAFT_127505"/>
<evidence type="ECO:0000256" key="5">
    <source>
        <dbReference type="ARBA" id="ARBA00022786"/>
    </source>
</evidence>
<organism evidence="9 10">
    <name type="scientific">Coniophora puteana (strain RWD-64-598)</name>
    <name type="common">Brown rot fungus</name>
    <dbReference type="NCBI Taxonomy" id="741705"/>
    <lineage>
        <taxon>Eukaryota</taxon>
        <taxon>Fungi</taxon>
        <taxon>Dikarya</taxon>
        <taxon>Basidiomycota</taxon>
        <taxon>Agaricomycotina</taxon>
        <taxon>Agaricomycetes</taxon>
        <taxon>Agaricomycetidae</taxon>
        <taxon>Boletales</taxon>
        <taxon>Coniophorineae</taxon>
        <taxon>Coniophoraceae</taxon>
        <taxon>Coniophora</taxon>
    </lineage>
</organism>
<keyword evidence="10" id="KW-1185">Reference proteome</keyword>
<dbReference type="Proteomes" id="UP000053558">
    <property type="component" value="Unassembled WGS sequence"/>
</dbReference>
<evidence type="ECO:0000256" key="3">
    <source>
        <dbReference type="ARBA" id="ARBA00019775"/>
    </source>
</evidence>
<dbReference type="InterPro" id="IPR001810">
    <property type="entry name" value="F-box_dom"/>
</dbReference>
<evidence type="ECO:0000259" key="8">
    <source>
        <dbReference type="PROSITE" id="PS50181"/>
    </source>
</evidence>
<dbReference type="OMA" id="RWNRLDF"/>
<dbReference type="SUPFAM" id="SSF81383">
    <property type="entry name" value="F-box domain"/>
    <property type="match status" value="1"/>
</dbReference>
<reference evidence="10" key="1">
    <citation type="journal article" date="2012" name="Science">
        <title>The Paleozoic origin of enzymatic lignin decomposition reconstructed from 31 fungal genomes.</title>
        <authorList>
            <person name="Floudas D."/>
            <person name="Binder M."/>
            <person name="Riley R."/>
            <person name="Barry K."/>
            <person name="Blanchette R.A."/>
            <person name="Henrissat B."/>
            <person name="Martinez A.T."/>
            <person name="Otillar R."/>
            <person name="Spatafora J.W."/>
            <person name="Yadav J.S."/>
            <person name="Aerts A."/>
            <person name="Benoit I."/>
            <person name="Boyd A."/>
            <person name="Carlson A."/>
            <person name="Copeland A."/>
            <person name="Coutinho P.M."/>
            <person name="de Vries R.P."/>
            <person name="Ferreira P."/>
            <person name="Findley K."/>
            <person name="Foster B."/>
            <person name="Gaskell J."/>
            <person name="Glotzer D."/>
            <person name="Gorecki P."/>
            <person name="Heitman J."/>
            <person name="Hesse C."/>
            <person name="Hori C."/>
            <person name="Igarashi K."/>
            <person name="Jurgens J.A."/>
            <person name="Kallen N."/>
            <person name="Kersten P."/>
            <person name="Kohler A."/>
            <person name="Kuees U."/>
            <person name="Kumar T.K.A."/>
            <person name="Kuo A."/>
            <person name="LaButti K."/>
            <person name="Larrondo L.F."/>
            <person name="Lindquist E."/>
            <person name="Ling A."/>
            <person name="Lombard V."/>
            <person name="Lucas S."/>
            <person name="Lundell T."/>
            <person name="Martin R."/>
            <person name="McLaughlin D.J."/>
            <person name="Morgenstern I."/>
            <person name="Morin E."/>
            <person name="Murat C."/>
            <person name="Nagy L.G."/>
            <person name="Nolan M."/>
            <person name="Ohm R.A."/>
            <person name="Patyshakuliyeva A."/>
            <person name="Rokas A."/>
            <person name="Ruiz-Duenas F.J."/>
            <person name="Sabat G."/>
            <person name="Salamov A."/>
            <person name="Samejima M."/>
            <person name="Schmutz J."/>
            <person name="Slot J.C."/>
            <person name="St John F."/>
            <person name="Stenlid J."/>
            <person name="Sun H."/>
            <person name="Sun S."/>
            <person name="Syed K."/>
            <person name="Tsang A."/>
            <person name="Wiebenga A."/>
            <person name="Young D."/>
            <person name="Pisabarro A."/>
            <person name="Eastwood D.C."/>
            <person name="Martin F."/>
            <person name="Cullen D."/>
            <person name="Grigoriev I.V."/>
            <person name="Hibbett D.S."/>
        </authorList>
    </citation>
    <scope>NUCLEOTIDE SEQUENCE [LARGE SCALE GENOMIC DNA]</scope>
    <source>
        <strain evidence="10">RWD-64-598 SS2</strain>
    </source>
</reference>
<dbReference type="InterPro" id="IPR036047">
    <property type="entry name" value="F-box-like_dom_sf"/>
</dbReference>
<feature type="region of interest" description="Disordered" evidence="7">
    <location>
        <begin position="155"/>
        <end position="178"/>
    </location>
</feature>
<comment type="subcellular location">
    <subcellularLocation>
        <location evidence="1">Cytoplasm</location>
    </subcellularLocation>
</comment>
<feature type="compositionally biased region" description="Low complexity" evidence="7">
    <location>
        <begin position="1"/>
        <end position="12"/>
    </location>
</feature>
<dbReference type="EMBL" id="JH711581">
    <property type="protein sequence ID" value="EIW79397.1"/>
    <property type="molecule type" value="Genomic_DNA"/>
</dbReference>